<proteinExistence type="predicted"/>
<gene>
    <name evidence="1" type="ORF">CSH63_17920</name>
</gene>
<dbReference type="AlphaFoldDB" id="A0A386WNS5"/>
<evidence type="ECO:0000313" key="1">
    <source>
        <dbReference type="EMBL" id="AYF29308.1"/>
    </source>
</evidence>
<dbReference type="KEGG" id="mtua:CSH63_17920"/>
<dbReference type="Proteomes" id="UP000267804">
    <property type="component" value="Chromosome"/>
</dbReference>
<accession>A0A386WNS5</accession>
<dbReference type="RefSeq" id="WP_120571274.1">
    <property type="nucleotide sequence ID" value="NZ_CP024087.1"/>
</dbReference>
<dbReference type="EMBL" id="CP024087">
    <property type="protein sequence ID" value="AYF29308.1"/>
    <property type="molecule type" value="Genomic_DNA"/>
</dbReference>
<organism evidence="1 2">
    <name type="scientific">Micromonospora tulbaghiae</name>
    <dbReference type="NCBI Taxonomy" id="479978"/>
    <lineage>
        <taxon>Bacteria</taxon>
        <taxon>Bacillati</taxon>
        <taxon>Actinomycetota</taxon>
        <taxon>Actinomycetes</taxon>
        <taxon>Micromonosporales</taxon>
        <taxon>Micromonosporaceae</taxon>
        <taxon>Micromonospora</taxon>
    </lineage>
</organism>
<sequence length="99" mass="10113">MSVKVTRVRLNRRGMRELLCSEGVQEMLAGKASAVAAEVEAAGIRVEGEPGRIALPVTVAVEVGAGRAFAQVILDHPAGLAVEAKHGLLTAAIDAAGSV</sequence>
<reference evidence="1 2" key="1">
    <citation type="submission" date="2017-10" db="EMBL/GenBank/DDBJ databases">
        <title>Integration of genomic and chemical information greatly accelerates assignment of the full stereostructure of myelolactone, a potent inhibitor of myeloma from a marine-derived Micromonospora.</title>
        <authorList>
            <person name="Kim M.C."/>
            <person name="Machado H."/>
            <person name="Jensen P.R."/>
            <person name="Fenical W."/>
        </authorList>
    </citation>
    <scope>NUCLEOTIDE SEQUENCE [LARGE SCALE GENOMIC DNA]</scope>
    <source>
        <strain evidence="1 2">CNY-010</strain>
    </source>
</reference>
<name>A0A386WNS5_9ACTN</name>
<evidence type="ECO:0000313" key="2">
    <source>
        <dbReference type="Proteomes" id="UP000267804"/>
    </source>
</evidence>
<protein>
    <submittedName>
        <fullName evidence="1">Uncharacterized protein</fullName>
    </submittedName>
</protein>